<dbReference type="RefSeq" id="WP_166031430.1">
    <property type="nucleotide sequence ID" value="NZ_CP048877.1"/>
</dbReference>
<dbReference type="Pfam" id="PF13412">
    <property type="entry name" value="HTH_24"/>
    <property type="match status" value="1"/>
</dbReference>
<evidence type="ECO:0000313" key="1">
    <source>
        <dbReference type="EMBL" id="QIJ71208.1"/>
    </source>
</evidence>
<dbReference type="EMBL" id="CP048877">
    <property type="protein sequence ID" value="QIJ71208.1"/>
    <property type="molecule type" value="Genomic_DNA"/>
</dbReference>
<dbReference type="SUPFAM" id="SSF46785">
    <property type="entry name" value="Winged helix' DNA-binding domain"/>
    <property type="match status" value="1"/>
</dbReference>
<reference evidence="1 2" key="1">
    <citation type="submission" date="2020-02" db="EMBL/GenBank/DDBJ databases">
        <title>Genome analysis of Thermosulfuriphilus ammonigenes ST65T, an anaerobic thermophilic chemolithoautotrophic bacterium isolated from a deep-sea hydrothermal vent.</title>
        <authorList>
            <person name="Slobodkina G."/>
            <person name="Allioux M."/>
            <person name="Merkel A."/>
            <person name="Alain K."/>
            <person name="Jebbar M."/>
            <person name="Slobodkin A."/>
        </authorList>
    </citation>
    <scope>NUCLEOTIDE SEQUENCE [LARGE SCALE GENOMIC DNA]</scope>
    <source>
        <strain evidence="1 2">ST65</strain>
    </source>
</reference>
<dbReference type="Proteomes" id="UP000502179">
    <property type="component" value="Chromosome"/>
</dbReference>
<dbReference type="AlphaFoldDB" id="A0A6G7PUT8"/>
<organism evidence="1 2">
    <name type="scientific">Thermosulfuriphilus ammonigenes</name>
    <dbReference type="NCBI Taxonomy" id="1936021"/>
    <lineage>
        <taxon>Bacteria</taxon>
        <taxon>Pseudomonadati</taxon>
        <taxon>Thermodesulfobacteriota</taxon>
        <taxon>Thermodesulfobacteria</taxon>
        <taxon>Thermodesulfobacteriales</taxon>
        <taxon>Thermodesulfobacteriaceae</taxon>
        <taxon>Thermosulfuriphilus</taxon>
    </lineage>
</organism>
<proteinExistence type="predicted"/>
<sequence length="76" mass="8018">MACKKCTGLTEEQKKILSALAERNEPSGCKDIAQLTGLSSQAVSCRLRSLKSKGYVDSPAKGKYVITDAGRAEVGA</sequence>
<dbReference type="KEGG" id="tav:G4V39_02460"/>
<protein>
    <submittedName>
        <fullName evidence="1">Winged helix-turn-helix transcriptional regulator</fullName>
    </submittedName>
</protein>
<dbReference type="Gene3D" id="1.10.10.10">
    <property type="entry name" value="Winged helix-like DNA-binding domain superfamily/Winged helix DNA-binding domain"/>
    <property type="match status" value="1"/>
</dbReference>
<accession>A0A6G7PUT8</accession>
<dbReference type="InterPro" id="IPR036390">
    <property type="entry name" value="WH_DNA-bd_sf"/>
</dbReference>
<name>A0A6G7PUT8_9BACT</name>
<gene>
    <name evidence="1" type="ORF">G4V39_02460</name>
</gene>
<dbReference type="InterPro" id="IPR036388">
    <property type="entry name" value="WH-like_DNA-bd_sf"/>
</dbReference>
<evidence type="ECO:0000313" key="2">
    <source>
        <dbReference type="Proteomes" id="UP000502179"/>
    </source>
</evidence>
<keyword evidence="2" id="KW-1185">Reference proteome</keyword>